<dbReference type="SMART" id="SM00186">
    <property type="entry name" value="FBG"/>
    <property type="match status" value="1"/>
</dbReference>
<feature type="domain" description="Fibrinogen C-terminal" evidence="1">
    <location>
        <begin position="1"/>
        <end position="145"/>
    </location>
</feature>
<dbReference type="AlphaFoldDB" id="V4AV90"/>
<feature type="non-terminal residue" evidence="2">
    <location>
        <position position="1"/>
    </location>
</feature>
<dbReference type="GeneID" id="20253125"/>
<dbReference type="SUPFAM" id="SSF56496">
    <property type="entry name" value="Fibrinogen C-terminal domain-like"/>
    <property type="match status" value="1"/>
</dbReference>
<dbReference type="KEGG" id="lgi:LOTGIDRAFT_96849"/>
<dbReference type="HOGENOM" id="CLU_038628_7_4_1"/>
<dbReference type="InterPro" id="IPR050373">
    <property type="entry name" value="Fibrinogen_C-term_domain"/>
</dbReference>
<dbReference type="Pfam" id="PF00147">
    <property type="entry name" value="Fibrinogen_C"/>
    <property type="match status" value="1"/>
</dbReference>
<name>V4AV90_LOTGI</name>
<dbReference type="EMBL" id="KB201304">
    <property type="protein sequence ID" value="ESO97746.1"/>
    <property type="molecule type" value="Genomic_DNA"/>
</dbReference>
<evidence type="ECO:0000259" key="1">
    <source>
        <dbReference type="PROSITE" id="PS51406"/>
    </source>
</evidence>
<dbReference type="PANTHER" id="PTHR19143">
    <property type="entry name" value="FIBRINOGEN/TENASCIN/ANGIOPOEITIN"/>
    <property type="match status" value="1"/>
</dbReference>
<dbReference type="PROSITE" id="PS51406">
    <property type="entry name" value="FIBRINOGEN_C_2"/>
    <property type="match status" value="1"/>
</dbReference>
<dbReference type="CTD" id="20253125"/>
<evidence type="ECO:0000313" key="3">
    <source>
        <dbReference type="Proteomes" id="UP000030746"/>
    </source>
</evidence>
<organism evidence="2 3">
    <name type="scientific">Lottia gigantea</name>
    <name type="common">Giant owl limpet</name>
    <dbReference type="NCBI Taxonomy" id="225164"/>
    <lineage>
        <taxon>Eukaryota</taxon>
        <taxon>Metazoa</taxon>
        <taxon>Spiralia</taxon>
        <taxon>Lophotrochozoa</taxon>
        <taxon>Mollusca</taxon>
        <taxon>Gastropoda</taxon>
        <taxon>Patellogastropoda</taxon>
        <taxon>Lottioidea</taxon>
        <taxon>Lottiidae</taxon>
        <taxon>Lottia</taxon>
    </lineage>
</organism>
<reference evidence="2 3" key="1">
    <citation type="journal article" date="2013" name="Nature">
        <title>Insights into bilaterian evolution from three spiralian genomes.</title>
        <authorList>
            <person name="Simakov O."/>
            <person name="Marletaz F."/>
            <person name="Cho S.J."/>
            <person name="Edsinger-Gonzales E."/>
            <person name="Havlak P."/>
            <person name="Hellsten U."/>
            <person name="Kuo D.H."/>
            <person name="Larsson T."/>
            <person name="Lv J."/>
            <person name="Arendt D."/>
            <person name="Savage R."/>
            <person name="Osoegawa K."/>
            <person name="de Jong P."/>
            <person name="Grimwood J."/>
            <person name="Chapman J.A."/>
            <person name="Shapiro H."/>
            <person name="Aerts A."/>
            <person name="Otillar R.P."/>
            <person name="Terry A.Y."/>
            <person name="Boore J.L."/>
            <person name="Grigoriev I.V."/>
            <person name="Lindberg D.R."/>
            <person name="Seaver E.C."/>
            <person name="Weisblat D.A."/>
            <person name="Putnam N.H."/>
            <person name="Rokhsar D.S."/>
        </authorList>
    </citation>
    <scope>NUCLEOTIDE SEQUENCE [LARGE SCALE GENOMIC DNA]</scope>
</reference>
<dbReference type="InterPro" id="IPR014716">
    <property type="entry name" value="Fibrinogen_a/b/g_C_1"/>
</dbReference>
<dbReference type="Gene3D" id="3.90.215.10">
    <property type="entry name" value="Gamma Fibrinogen, chain A, domain 1"/>
    <property type="match status" value="1"/>
</dbReference>
<dbReference type="InterPro" id="IPR002181">
    <property type="entry name" value="Fibrinogen_a/b/g_C_dom"/>
</dbReference>
<dbReference type="RefSeq" id="XP_009051356.1">
    <property type="nucleotide sequence ID" value="XM_009053108.1"/>
</dbReference>
<dbReference type="InterPro" id="IPR036056">
    <property type="entry name" value="Fibrinogen-like_C"/>
</dbReference>
<dbReference type="STRING" id="225164.V4AV90"/>
<dbReference type="GO" id="GO:0005615">
    <property type="term" value="C:extracellular space"/>
    <property type="evidence" value="ECO:0007669"/>
    <property type="project" value="TreeGrafter"/>
</dbReference>
<dbReference type="Gene3D" id="4.10.530.10">
    <property type="entry name" value="Gamma-fibrinogen Carboxyl Terminal Fragment, domain 2"/>
    <property type="match status" value="1"/>
</dbReference>
<feature type="non-terminal residue" evidence="2">
    <location>
        <position position="145"/>
    </location>
</feature>
<dbReference type="Proteomes" id="UP000030746">
    <property type="component" value="Unassembled WGS sequence"/>
</dbReference>
<sequence>GGTVVMSQDIEKDANFTFNRSWVEYRDGFYHGKNNIWAGLEVINLLTTRRFHNKFQISAIIFDPIAVIKQKKFLRTTFTGFKVDHENTQFLMTYDFIEISTEYHLGEMLRTLNNSRFSTYDRDNDHMAINCAMKYGGGWWYNNAG</sequence>
<accession>V4AV90</accession>
<protein>
    <recommendedName>
        <fullName evidence="1">Fibrinogen C-terminal domain-containing protein</fullName>
    </recommendedName>
</protein>
<gene>
    <name evidence="2" type="ORF">LOTGIDRAFT_96849</name>
</gene>
<dbReference type="OrthoDB" id="6136975at2759"/>
<proteinExistence type="predicted"/>
<evidence type="ECO:0000313" key="2">
    <source>
        <dbReference type="EMBL" id="ESO97746.1"/>
    </source>
</evidence>
<keyword evidence="3" id="KW-1185">Reference proteome</keyword>